<evidence type="ECO:0000313" key="2">
    <source>
        <dbReference type="EMBL" id="CAA9489648.1"/>
    </source>
</evidence>
<accession>A0A6J4S523</accession>
<feature type="compositionally biased region" description="Basic and acidic residues" evidence="1">
    <location>
        <begin position="85"/>
        <end position="105"/>
    </location>
</feature>
<organism evidence="2">
    <name type="scientific">uncultured Solirubrobacteraceae bacterium</name>
    <dbReference type="NCBI Taxonomy" id="1162706"/>
    <lineage>
        <taxon>Bacteria</taxon>
        <taxon>Bacillati</taxon>
        <taxon>Actinomycetota</taxon>
        <taxon>Thermoleophilia</taxon>
        <taxon>Solirubrobacterales</taxon>
        <taxon>Solirubrobacteraceae</taxon>
        <taxon>environmental samples</taxon>
    </lineage>
</organism>
<dbReference type="AlphaFoldDB" id="A0A6J4S523"/>
<evidence type="ECO:0000256" key="1">
    <source>
        <dbReference type="SAM" id="MobiDB-lite"/>
    </source>
</evidence>
<reference evidence="2" key="1">
    <citation type="submission" date="2020-02" db="EMBL/GenBank/DDBJ databases">
        <authorList>
            <person name="Meier V. D."/>
        </authorList>
    </citation>
    <scope>NUCLEOTIDE SEQUENCE</scope>
    <source>
        <strain evidence="2">AVDCRST_MAG69</strain>
    </source>
</reference>
<feature type="region of interest" description="Disordered" evidence="1">
    <location>
        <begin position="15"/>
        <end position="202"/>
    </location>
</feature>
<sequence length="202" mass="21933">EGPAAQLHAEALARALQHGGPRPRGPAPAGGRGRRDPDGPRRGPRSRSRSHLRRGRRRPVAADPCRAVGVGDPRDGYPHVAGTALERRAARARADGRDALRDPRGRHARRLQPGGRGRGDRQRGRRAPHHRQRRPGPDRHRLHGARTGLDVLEQGAGTGRGCLPDQRRDGVVEHDRRDRRGQPGRGGEGAAGEPHPRSGLLL</sequence>
<feature type="compositionally biased region" description="Basic residues" evidence="1">
    <location>
        <begin position="123"/>
        <end position="144"/>
    </location>
</feature>
<name>A0A6J4S523_9ACTN</name>
<feature type="compositionally biased region" description="Basic and acidic residues" evidence="1">
    <location>
        <begin position="165"/>
        <end position="181"/>
    </location>
</feature>
<feature type="compositionally biased region" description="Basic residues" evidence="1">
    <location>
        <begin position="42"/>
        <end position="59"/>
    </location>
</feature>
<gene>
    <name evidence="2" type="ORF">AVDCRST_MAG69-1260</name>
</gene>
<feature type="non-terminal residue" evidence="2">
    <location>
        <position position="202"/>
    </location>
</feature>
<dbReference type="EMBL" id="CADCVP010000136">
    <property type="protein sequence ID" value="CAA9489648.1"/>
    <property type="molecule type" value="Genomic_DNA"/>
</dbReference>
<feature type="non-terminal residue" evidence="2">
    <location>
        <position position="1"/>
    </location>
</feature>
<protein>
    <submittedName>
        <fullName evidence="2">BRAMP</fullName>
    </submittedName>
</protein>
<proteinExistence type="predicted"/>